<accession>A0ABN7AK42</accession>
<evidence type="ECO:0000313" key="3">
    <source>
        <dbReference type="Proteomes" id="UP001307889"/>
    </source>
</evidence>
<evidence type="ECO:0000313" key="2">
    <source>
        <dbReference type="EMBL" id="BES92623.1"/>
    </source>
</evidence>
<feature type="region of interest" description="Disordered" evidence="1">
    <location>
        <begin position="46"/>
        <end position="74"/>
    </location>
</feature>
<dbReference type="EMBL" id="AP028911">
    <property type="protein sequence ID" value="BES92623.1"/>
    <property type="molecule type" value="Genomic_DNA"/>
</dbReference>
<organism evidence="2 3">
    <name type="scientific">Nesidiocoris tenuis</name>
    <dbReference type="NCBI Taxonomy" id="355587"/>
    <lineage>
        <taxon>Eukaryota</taxon>
        <taxon>Metazoa</taxon>
        <taxon>Ecdysozoa</taxon>
        <taxon>Arthropoda</taxon>
        <taxon>Hexapoda</taxon>
        <taxon>Insecta</taxon>
        <taxon>Pterygota</taxon>
        <taxon>Neoptera</taxon>
        <taxon>Paraneoptera</taxon>
        <taxon>Hemiptera</taxon>
        <taxon>Heteroptera</taxon>
        <taxon>Panheteroptera</taxon>
        <taxon>Cimicomorpha</taxon>
        <taxon>Miridae</taxon>
        <taxon>Dicyphina</taxon>
        <taxon>Nesidiocoris</taxon>
    </lineage>
</organism>
<name>A0ABN7AK42_9HEMI</name>
<proteinExistence type="predicted"/>
<protein>
    <submittedName>
        <fullName evidence="2">Uncharacterized protein</fullName>
    </submittedName>
</protein>
<evidence type="ECO:0000256" key="1">
    <source>
        <dbReference type="SAM" id="MobiDB-lite"/>
    </source>
</evidence>
<sequence>MNVMWPTLQIIIHPFNLEADEGRGGLYISSLCQRCASLRRGGFHPPADIPSWKEMSRGSASAAAEEDVSSSQQRKLHFAPSILFQPSIVV</sequence>
<dbReference type="Proteomes" id="UP001307889">
    <property type="component" value="Chromosome 3"/>
</dbReference>
<keyword evidence="3" id="KW-1185">Reference proteome</keyword>
<gene>
    <name evidence="2" type="ORF">NTJ_05432</name>
</gene>
<reference evidence="2 3" key="1">
    <citation type="submission" date="2023-09" db="EMBL/GenBank/DDBJ databases">
        <title>Nesidiocoris tenuis whole genome shotgun sequence.</title>
        <authorList>
            <person name="Shibata T."/>
            <person name="Shimoda M."/>
            <person name="Kobayashi T."/>
            <person name="Uehara T."/>
        </authorList>
    </citation>
    <scope>NUCLEOTIDE SEQUENCE [LARGE SCALE GENOMIC DNA]</scope>
    <source>
        <strain evidence="2 3">Japan</strain>
    </source>
</reference>